<dbReference type="Proteomes" id="UP000650833">
    <property type="component" value="Unassembled WGS sequence"/>
</dbReference>
<reference evidence="3" key="1">
    <citation type="submission" date="2020-12" db="EMBL/GenBank/DDBJ databases">
        <title>Metabolic potential, ecology and presence of endohyphal bacteria is reflected in genomic diversity of Mucoromycotina.</title>
        <authorList>
            <person name="Muszewska A."/>
            <person name="Okrasinska A."/>
            <person name="Steczkiewicz K."/>
            <person name="Drgas O."/>
            <person name="Orlowska M."/>
            <person name="Perlinska-Lenart U."/>
            <person name="Aleksandrzak-Piekarczyk T."/>
            <person name="Szatraj K."/>
            <person name="Zielenkiewicz U."/>
            <person name="Pilsyk S."/>
            <person name="Malc E."/>
            <person name="Mieczkowski P."/>
            <person name="Kruszewska J.S."/>
            <person name="Biernat P."/>
            <person name="Pawlowska J."/>
        </authorList>
    </citation>
    <scope>NUCLEOTIDE SEQUENCE</scope>
    <source>
        <strain evidence="3">CBS 226.32</strain>
    </source>
</reference>
<dbReference type="OrthoDB" id="431378at2759"/>
<sequence length="760" mass="85835">MTESKDISFKIPPLVIHWFHAIDSPIVDPIAIRKAKREKTFTSISRSNASLATSTSASSASSNTNKPKNWVPFSKRDNTALEKAFENGTNVVSVNEDHLFQVDIYKREISPVYWEGPVFEVRRATWFMQTDSKWLPCEENMAKQIEQGYHKHKPIKSEPEEIVPLVEKEMDIGQVDEAKEAQTKPIVELKVEEEQKEYLLGPYLGQYVVYSSPTQAWLLYDTAPAKIAKSFLEKLTNNQNLGGIKLLRGHNEVEKETAKKELEVKKNKASEEDSNKRLHLDLEDGKPRLSTDSGDLSRNISPQKKKELEEKEMIKQRAEDYDNEDSEEDIRNIDQIVFVIHGIGQQMSERMGQNFVHDVNVLRKTIKSTWPIAVSGTESLDCPNGIQVLPILWRKGILFGTDNTDETKLESDIGISDDDDGCPTLDEITLEGAPNIRTLVSDVFLDIPLYLTSKYHDLMIHVVTKEINRVYKLFIERNPYFLKNNGQVTIVAHSLGSLLGFDILSVQPFSNIQKPNVQNTSGYNEKNLATLNFPVKNYFALGSPLGMIMLLRGNKMISRKTLTEPPPKQNDDNPVSFVYPAADNIYNIFHKSDPVAYRLEPLVVRHYGAKLKPVPIPYIKGGLKSMLDAGFNAGSDLANRAGAMFESIKTGFTSSLLMRGLGFSKPLEYAGSELQEWQSQTDPNIMTTRANAKSASKLKFLNPTGRLDFYLQEGLLENAYLSALSVHMSYWQDVDVAGFLIREIYQNQAQDEKKSITTIV</sequence>
<dbReference type="Pfam" id="PF02862">
    <property type="entry name" value="DDHD"/>
    <property type="match status" value="2"/>
</dbReference>
<dbReference type="Pfam" id="PF23465">
    <property type="entry name" value="DUF7131"/>
    <property type="match status" value="1"/>
</dbReference>
<dbReference type="PROSITE" id="PS51043">
    <property type="entry name" value="DDHD"/>
    <property type="match status" value="1"/>
</dbReference>
<dbReference type="SMART" id="SM01127">
    <property type="entry name" value="DDHD"/>
    <property type="match status" value="1"/>
</dbReference>
<feature type="region of interest" description="Disordered" evidence="1">
    <location>
        <begin position="52"/>
        <end position="73"/>
    </location>
</feature>
<dbReference type="Pfam" id="PF23463">
    <property type="entry name" value="WWE_2"/>
    <property type="match status" value="1"/>
</dbReference>
<evidence type="ECO:0000313" key="3">
    <source>
        <dbReference type="EMBL" id="KAG2193966.1"/>
    </source>
</evidence>
<dbReference type="InterPro" id="IPR055555">
    <property type="entry name" value="PA-PLA1_DUF7131"/>
</dbReference>
<evidence type="ECO:0000313" key="4">
    <source>
        <dbReference type="Proteomes" id="UP000650833"/>
    </source>
</evidence>
<feature type="compositionally biased region" description="Polar residues" evidence="1">
    <location>
        <begin position="290"/>
        <end position="302"/>
    </location>
</feature>
<gene>
    <name evidence="3" type="ORF">INT46_011308</name>
</gene>
<dbReference type="InterPro" id="IPR058055">
    <property type="entry name" value="PA-PLA1"/>
</dbReference>
<feature type="region of interest" description="Disordered" evidence="1">
    <location>
        <begin position="261"/>
        <end position="311"/>
    </location>
</feature>
<protein>
    <recommendedName>
        <fullName evidence="2">DDHD domain-containing protein</fullName>
    </recommendedName>
</protein>
<name>A0A8H7QLW3_9FUNG</name>
<feature type="domain" description="DDHD" evidence="2">
    <location>
        <begin position="531"/>
        <end position="746"/>
    </location>
</feature>
<dbReference type="EMBL" id="JAEPRC010000617">
    <property type="protein sequence ID" value="KAG2193966.1"/>
    <property type="molecule type" value="Genomic_DNA"/>
</dbReference>
<comment type="caution">
    <text evidence="3">The sequence shown here is derived from an EMBL/GenBank/DDBJ whole genome shotgun (WGS) entry which is preliminary data.</text>
</comment>
<dbReference type="AlphaFoldDB" id="A0A8H7QLW3"/>
<feature type="compositionally biased region" description="Low complexity" evidence="1">
    <location>
        <begin position="52"/>
        <end position="65"/>
    </location>
</feature>
<proteinExistence type="predicted"/>
<dbReference type="GO" id="GO:0046872">
    <property type="term" value="F:metal ion binding"/>
    <property type="evidence" value="ECO:0007669"/>
    <property type="project" value="InterPro"/>
</dbReference>
<feature type="compositionally biased region" description="Basic and acidic residues" evidence="1">
    <location>
        <begin position="261"/>
        <end position="289"/>
    </location>
</feature>
<organism evidence="3 4">
    <name type="scientific">Mucor plumbeus</name>
    <dbReference type="NCBI Taxonomy" id="97098"/>
    <lineage>
        <taxon>Eukaryota</taxon>
        <taxon>Fungi</taxon>
        <taxon>Fungi incertae sedis</taxon>
        <taxon>Mucoromycota</taxon>
        <taxon>Mucoromycotina</taxon>
        <taxon>Mucoromycetes</taxon>
        <taxon>Mucorales</taxon>
        <taxon>Mucorineae</taxon>
        <taxon>Mucoraceae</taxon>
        <taxon>Mucor</taxon>
    </lineage>
</organism>
<dbReference type="InterPro" id="IPR057826">
    <property type="entry name" value="WWE_C20G8.02"/>
</dbReference>
<dbReference type="GO" id="GO:0004620">
    <property type="term" value="F:phospholipase activity"/>
    <property type="evidence" value="ECO:0007669"/>
    <property type="project" value="TreeGrafter"/>
</dbReference>
<dbReference type="InterPro" id="IPR004177">
    <property type="entry name" value="DDHD_dom"/>
</dbReference>
<dbReference type="GO" id="GO:0005737">
    <property type="term" value="C:cytoplasm"/>
    <property type="evidence" value="ECO:0007669"/>
    <property type="project" value="TreeGrafter"/>
</dbReference>
<dbReference type="PANTHER" id="PTHR23509:SF10">
    <property type="entry name" value="LD21067P"/>
    <property type="match status" value="1"/>
</dbReference>
<evidence type="ECO:0000256" key="1">
    <source>
        <dbReference type="SAM" id="MobiDB-lite"/>
    </source>
</evidence>
<accession>A0A8H7QLW3</accession>
<evidence type="ECO:0000259" key="2">
    <source>
        <dbReference type="PROSITE" id="PS51043"/>
    </source>
</evidence>
<keyword evidence="4" id="KW-1185">Reference proteome</keyword>
<dbReference type="PANTHER" id="PTHR23509">
    <property type="entry name" value="PA-PL1 PHOSPHOLIPASE FAMILY"/>
    <property type="match status" value="1"/>
</dbReference>